<dbReference type="STRING" id="211165.GCA_000317285_06355"/>
<evidence type="ECO:0000259" key="2">
    <source>
        <dbReference type="Pfam" id="PF13204"/>
    </source>
</evidence>
<reference evidence="3 4" key="1">
    <citation type="journal article" date="2019" name="Genome Biol. Evol.">
        <title>Day and night: Metabolic profiles and evolutionary relationships of six axenic non-marine cyanobacteria.</title>
        <authorList>
            <person name="Will S.E."/>
            <person name="Henke P."/>
            <person name="Boedeker C."/>
            <person name="Huang S."/>
            <person name="Brinkmann H."/>
            <person name="Rohde M."/>
            <person name="Jarek M."/>
            <person name="Friedl T."/>
            <person name="Seufert S."/>
            <person name="Schumacher M."/>
            <person name="Overmann J."/>
            <person name="Neumann-Schaal M."/>
            <person name="Petersen J."/>
        </authorList>
    </citation>
    <scope>NUCLEOTIDE SEQUENCE [LARGE SCALE GENOMIC DNA]</scope>
    <source>
        <strain evidence="3 4">PCC 6912</strain>
    </source>
</reference>
<evidence type="ECO:0008006" key="5">
    <source>
        <dbReference type="Google" id="ProtNLM"/>
    </source>
</evidence>
<dbReference type="PANTHER" id="PTHR37836:SF3">
    <property type="entry name" value="ENDOGLUCANASE"/>
    <property type="match status" value="1"/>
</dbReference>
<name>A0A3S0XQ36_CHLFR</name>
<dbReference type="InterPro" id="IPR024749">
    <property type="entry name" value="Collagen-bd_put"/>
</dbReference>
<evidence type="ECO:0000313" key="3">
    <source>
        <dbReference type="EMBL" id="RUR77922.1"/>
    </source>
</evidence>
<feature type="domain" description="Apiosidase-like catalytic" evidence="2">
    <location>
        <begin position="37"/>
        <end position="357"/>
    </location>
</feature>
<dbReference type="Pfam" id="PF12904">
    <property type="entry name" value="Collagen_bind_2"/>
    <property type="match status" value="1"/>
</dbReference>
<organism evidence="3 4">
    <name type="scientific">Chlorogloeopsis fritschii PCC 6912</name>
    <dbReference type="NCBI Taxonomy" id="211165"/>
    <lineage>
        <taxon>Bacteria</taxon>
        <taxon>Bacillati</taxon>
        <taxon>Cyanobacteriota</taxon>
        <taxon>Cyanophyceae</taxon>
        <taxon>Nostocales</taxon>
        <taxon>Chlorogloeopsidaceae</taxon>
        <taxon>Chlorogloeopsis</taxon>
    </lineage>
</organism>
<dbReference type="PANTHER" id="PTHR37836">
    <property type="entry name" value="LMO1036 PROTEIN"/>
    <property type="match status" value="1"/>
</dbReference>
<dbReference type="AlphaFoldDB" id="A0A3S0XQ36"/>
<keyword evidence="4" id="KW-1185">Reference proteome</keyword>
<dbReference type="Gene3D" id="3.20.20.80">
    <property type="entry name" value="Glycosidases"/>
    <property type="match status" value="1"/>
</dbReference>
<comment type="caution">
    <text evidence="3">The sequence shown here is derived from an EMBL/GenBank/DDBJ whole genome shotgun (WGS) entry which is preliminary data.</text>
</comment>
<dbReference type="Pfam" id="PF13204">
    <property type="entry name" value="Apiosidase"/>
    <property type="match status" value="1"/>
</dbReference>
<evidence type="ECO:0000313" key="4">
    <source>
        <dbReference type="Proteomes" id="UP000268857"/>
    </source>
</evidence>
<feature type="domain" description="Putative collagen-binding" evidence="1">
    <location>
        <begin position="361"/>
        <end position="452"/>
    </location>
</feature>
<dbReference type="SUPFAM" id="SSF51445">
    <property type="entry name" value="(Trans)glycosidases"/>
    <property type="match status" value="1"/>
</dbReference>
<proteinExistence type="predicted"/>
<accession>A0A3S0XQ36</accession>
<sequence>MYKPLARRVFIGLCFGISLSVSLSQRTKATQRLKVKPNKHYLFKEDSQPFFYLGDTAWELFHRLNREEALIYLQDRARKGFNVIQAVVLAELDGLKQPNPYGYLPLKNNDPTKPNEGYFQHIDYIVNKAEEMGLYIGMLPTWGDKWNQKWGVGPEIFTPTNAEVFGLYLGKRYKSKPIIWILGGDRNPENDTHLAIIRAMAKGLKKGDGGNHLMTYHPQGGSNSATWFENDDWLDFNMFQSGHMAINLPNYEVTSKNYLLNPPKPTLDGEPRYEDHPINWNPKNGWFDEFDVRQAAYWSMLAGACGHTYGNHNIWQMWEPNKKPISAARTPWRKALRHPGAIQMGYLRRLFESRPFTKLAPDQSLIIGNVGEGMDHLRAACAEDGSFAFVYTPTGKPITVKLGKIKGSKVKAYWYDPRRGVAKQIAELPNIGTREFTPPTRGRGNDWILVLDNAAINFSTPGDD</sequence>
<dbReference type="InterPro" id="IPR025277">
    <property type="entry name" value="Apiosidase-like_cat_dom"/>
</dbReference>
<dbReference type="EMBL" id="RSCJ01000016">
    <property type="protein sequence ID" value="RUR77922.1"/>
    <property type="molecule type" value="Genomic_DNA"/>
</dbReference>
<protein>
    <recommendedName>
        <fullName evidence="5">DUF4038 domain-containing protein</fullName>
    </recommendedName>
</protein>
<gene>
    <name evidence="3" type="ORF">PCC6912_38030</name>
</gene>
<dbReference type="InterPro" id="IPR017853">
    <property type="entry name" value="GH"/>
</dbReference>
<dbReference type="Proteomes" id="UP000268857">
    <property type="component" value="Unassembled WGS sequence"/>
</dbReference>
<evidence type="ECO:0000259" key="1">
    <source>
        <dbReference type="Pfam" id="PF12904"/>
    </source>
</evidence>